<proteinExistence type="predicted"/>
<organism evidence="2 3">
    <name type="scientific">Streptomyces achromogenes</name>
    <dbReference type="NCBI Taxonomy" id="67255"/>
    <lineage>
        <taxon>Bacteria</taxon>
        <taxon>Bacillati</taxon>
        <taxon>Actinomycetota</taxon>
        <taxon>Actinomycetes</taxon>
        <taxon>Kitasatosporales</taxon>
        <taxon>Streptomycetaceae</taxon>
        <taxon>Streptomyces</taxon>
    </lineage>
</organism>
<protein>
    <recommendedName>
        <fullName evidence="4">Intradiol ring-cleavage dioxygenases domain-containing protein</fullName>
    </recommendedName>
</protein>
<evidence type="ECO:0008006" key="4">
    <source>
        <dbReference type="Google" id="ProtNLM"/>
    </source>
</evidence>
<sequence length="166" mass="18217">MPVTDRQGRVAFKTVFPGWYRGRTVHIHTKVHVDGKWTDAGYEDGKWTDAGYVDGKWTDAGYEDGHACHTGFVVLVVSAGLVRSRPCRPRPADRRPGSWGRPGHSSGDAPSSSSRSAMSVDQAWAHAFRSVSWSSDRPYASNAESGKWSVPSSRVRRAGRSKSSRA</sequence>
<feature type="compositionally biased region" description="Low complexity" evidence="1">
    <location>
        <begin position="105"/>
        <end position="118"/>
    </location>
</feature>
<evidence type="ECO:0000313" key="2">
    <source>
        <dbReference type="EMBL" id="MDQ0685076.1"/>
    </source>
</evidence>
<keyword evidence="3" id="KW-1185">Reference proteome</keyword>
<feature type="region of interest" description="Disordered" evidence="1">
    <location>
        <begin position="132"/>
        <end position="166"/>
    </location>
</feature>
<dbReference type="SUPFAM" id="SSF49482">
    <property type="entry name" value="Aromatic compound dioxygenase"/>
    <property type="match status" value="1"/>
</dbReference>
<dbReference type="PANTHER" id="PTHR34315">
    <property type="match status" value="1"/>
</dbReference>
<comment type="caution">
    <text evidence="2">The sequence shown here is derived from an EMBL/GenBank/DDBJ whole genome shotgun (WGS) entry which is preliminary data.</text>
</comment>
<gene>
    <name evidence="2" type="ORF">QFZ56_004039</name>
</gene>
<dbReference type="InterPro" id="IPR015889">
    <property type="entry name" value="Intradiol_dOase_core"/>
</dbReference>
<feature type="compositionally biased region" description="Basic residues" evidence="1">
    <location>
        <begin position="154"/>
        <end position="166"/>
    </location>
</feature>
<dbReference type="EMBL" id="JAUSYA010000001">
    <property type="protein sequence ID" value="MDQ0685076.1"/>
    <property type="molecule type" value="Genomic_DNA"/>
</dbReference>
<dbReference type="Gene3D" id="2.60.130.10">
    <property type="entry name" value="Aromatic compound dioxygenase"/>
    <property type="match status" value="1"/>
</dbReference>
<reference evidence="2 3" key="1">
    <citation type="submission" date="2023-07" db="EMBL/GenBank/DDBJ databases">
        <title>Comparative genomics of wheat-associated soil bacteria to identify genetic determinants of phenazine resistance.</title>
        <authorList>
            <person name="Mouncey N."/>
        </authorList>
    </citation>
    <scope>NUCLEOTIDE SEQUENCE [LARGE SCALE GENOMIC DNA]</scope>
    <source>
        <strain evidence="2 3">W4I19-2</strain>
    </source>
</reference>
<name>A0ABU0Q4I5_STRAH</name>
<evidence type="ECO:0000256" key="1">
    <source>
        <dbReference type="SAM" id="MobiDB-lite"/>
    </source>
</evidence>
<dbReference type="PANTHER" id="PTHR34315:SF1">
    <property type="entry name" value="INTRADIOL RING-CLEAVAGE DIOXYGENASES DOMAIN-CONTAINING PROTEIN-RELATED"/>
    <property type="match status" value="1"/>
</dbReference>
<dbReference type="Proteomes" id="UP001243364">
    <property type="component" value="Unassembled WGS sequence"/>
</dbReference>
<evidence type="ECO:0000313" key="3">
    <source>
        <dbReference type="Proteomes" id="UP001243364"/>
    </source>
</evidence>
<accession>A0ABU0Q4I5</accession>
<feature type="region of interest" description="Disordered" evidence="1">
    <location>
        <begin position="85"/>
        <end position="118"/>
    </location>
</feature>